<reference evidence="2 4" key="2">
    <citation type="journal article" date="2018" name="Plant J.">
        <title>The Physcomitrella patens chromosome-scale assembly reveals moss genome structure and evolution.</title>
        <authorList>
            <person name="Lang D."/>
            <person name="Ullrich K.K."/>
            <person name="Murat F."/>
            <person name="Fuchs J."/>
            <person name="Jenkins J."/>
            <person name="Haas F.B."/>
            <person name="Piednoel M."/>
            <person name="Gundlach H."/>
            <person name="Van Bel M."/>
            <person name="Meyberg R."/>
            <person name="Vives C."/>
            <person name="Morata J."/>
            <person name="Symeonidi A."/>
            <person name="Hiss M."/>
            <person name="Muchero W."/>
            <person name="Kamisugi Y."/>
            <person name="Saleh O."/>
            <person name="Blanc G."/>
            <person name="Decker E.L."/>
            <person name="van Gessel N."/>
            <person name="Grimwood J."/>
            <person name="Hayes R.D."/>
            <person name="Graham S.W."/>
            <person name="Gunter L.E."/>
            <person name="McDaniel S.F."/>
            <person name="Hoernstein S.N.W."/>
            <person name="Larsson A."/>
            <person name="Li F.W."/>
            <person name="Perroud P.F."/>
            <person name="Phillips J."/>
            <person name="Ranjan P."/>
            <person name="Rokshar D.S."/>
            <person name="Rothfels C.J."/>
            <person name="Schneider L."/>
            <person name="Shu S."/>
            <person name="Stevenson D.W."/>
            <person name="Thummler F."/>
            <person name="Tillich M."/>
            <person name="Villarreal Aguilar J.C."/>
            <person name="Widiez T."/>
            <person name="Wong G.K."/>
            <person name="Wymore A."/>
            <person name="Zhang Y."/>
            <person name="Zimmer A.D."/>
            <person name="Quatrano R.S."/>
            <person name="Mayer K.F.X."/>
            <person name="Goodstein D."/>
            <person name="Casacuberta J.M."/>
            <person name="Vandepoele K."/>
            <person name="Reski R."/>
            <person name="Cuming A.C."/>
            <person name="Tuskan G.A."/>
            <person name="Maumus F."/>
            <person name="Salse J."/>
            <person name="Schmutz J."/>
            <person name="Rensing S.A."/>
        </authorList>
    </citation>
    <scope>NUCLEOTIDE SEQUENCE [LARGE SCALE GENOMIC DNA]</scope>
    <source>
        <strain evidence="3 4">cv. Gransden 2004</strain>
    </source>
</reference>
<evidence type="ECO:0000313" key="3">
    <source>
        <dbReference type="EnsemblPlants" id="Pp3c7_23820V3.1"/>
    </source>
</evidence>
<dbReference type="EnsemblPlants" id="Pp3c7_23820V3.2">
    <property type="protein sequence ID" value="Pp3c7_23820V3.2"/>
    <property type="gene ID" value="Pp3c7_23820"/>
</dbReference>
<dbReference type="Gramene" id="Pp3c7_23820V3.1">
    <property type="protein sequence ID" value="Pp3c7_23820V3.1"/>
    <property type="gene ID" value="Pp3c7_23820"/>
</dbReference>
<dbReference type="GO" id="GO:0005634">
    <property type="term" value="C:nucleus"/>
    <property type="evidence" value="ECO:0000318"/>
    <property type="project" value="GO_Central"/>
</dbReference>
<feature type="compositionally biased region" description="Acidic residues" evidence="1">
    <location>
        <begin position="562"/>
        <end position="572"/>
    </location>
</feature>
<feature type="compositionally biased region" description="Low complexity" evidence="1">
    <location>
        <begin position="470"/>
        <end position="481"/>
    </location>
</feature>
<dbReference type="PaxDb" id="3218-PP1S2_14V6.1"/>
<name>A0A2K1KCV9_PHYPA</name>
<dbReference type="Proteomes" id="UP000006727">
    <property type="component" value="Chromosome 7"/>
</dbReference>
<dbReference type="EnsemblPlants" id="Pp3c7_23820V3.4">
    <property type="protein sequence ID" value="Pp3c7_23820V3.4"/>
    <property type="gene ID" value="Pp3c7_23820"/>
</dbReference>
<gene>
    <name evidence="3" type="primary">LOC112284832</name>
    <name evidence="2" type="ORF">PHYPA_010778</name>
</gene>
<keyword evidence="4" id="KW-1185">Reference proteome</keyword>
<feature type="compositionally biased region" description="Low complexity" evidence="1">
    <location>
        <begin position="435"/>
        <end position="448"/>
    </location>
</feature>
<sequence length="681" mass="74522">MDKDGLLTVFSEASRAGWSLRSDVQLQEWLEGFAERLKERTRKVAAEVHLLGAETGNVELHLKNSLNRLRDLSATQFIENRVDEVDEVFVEKMEQPPKLSRVEGYDSQIIPRYKEAVLAAWGAFEGFRSNKIDLQSLNVKSRPISQGVQNRPSMKLPHVIGTEEFTRDSHCGLADFKIPEVNARAPSSEAVESGSDTDRDEAKLAEEMVGGRPWLDGEWSASESETSGHQGGVLEPAVSAALDFKAMLEAALRGPSFPYDGGIILNLENAHEQHSDVDNASTLVQHIISSTQETDSDTPRTRSEPGEVKLDGDLSPKKEETSAEYNEQHQDQLLASQAPAQVNRTILLRPPPLKVLPQLDRNDNADVTGSMSPQNLSPLKLSHTPAAHGPFDGFPKDRDPTHGISPRTDKIGTLKIQNITRSSLPLNLRTEENKPQSASPAPQSGPPAFADDLPMPTLPDSLFQGLRAAIQARQSRSQSMQRSEDPAIKEAPPTPEAADEGRKTLSPKTSIPSRFSPMKPNLKDNRGIISKNKGETTSRLQASKVPPGRIPQRSISFQGSLFDDDDNDDDINENTSSFPSKEVPGTPRNGAAKLSTNPSSPLCGPKLVSSNSMVRQRLFDDFNDLSTEPPIESESAADSGLTDKANSSQQPFLSLPDWKNTNRSSALKKSLFGDSDDEESE</sequence>
<dbReference type="Gramene" id="Pp3c7_23820V3.2">
    <property type="protein sequence ID" value="Pp3c7_23820V3.2"/>
    <property type="gene ID" value="Pp3c7_23820"/>
</dbReference>
<dbReference type="EMBL" id="ABEU02000007">
    <property type="protein sequence ID" value="PNR51591.1"/>
    <property type="molecule type" value="Genomic_DNA"/>
</dbReference>
<protein>
    <submittedName>
        <fullName evidence="2 3">Uncharacterized protein</fullName>
    </submittedName>
</protein>
<feature type="region of interest" description="Disordered" evidence="1">
    <location>
        <begin position="470"/>
        <end position="681"/>
    </location>
</feature>
<reference evidence="2 4" key="1">
    <citation type="journal article" date="2008" name="Science">
        <title>The Physcomitrella genome reveals evolutionary insights into the conquest of land by plants.</title>
        <authorList>
            <person name="Rensing S."/>
            <person name="Lang D."/>
            <person name="Zimmer A."/>
            <person name="Terry A."/>
            <person name="Salamov A."/>
            <person name="Shapiro H."/>
            <person name="Nishiyama T."/>
            <person name="Perroud P.-F."/>
            <person name="Lindquist E."/>
            <person name="Kamisugi Y."/>
            <person name="Tanahashi T."/>
            <person name="Sakakibara K."/>
            <person name="Fujita T."/>
            <person name="Oishi K."/>
            <person name="Shin-I T."/>
            <person name="Kuroki Y."/>
            <person name="Toyoda A."/>
            <person name="Suzuki Y."/>
            <person name="Hashimoto A."/>
            <person name="Yamaguchi K."/>
            <person name="Sugano A."/>
            <person name="Kohara Y."/>
            <person name="Fujiyama A."/>
            <person name="Anterola A."/>
            <person name="Aoki S."/>
            <person name="Ashton N."/>
            <person name="Barbazuk W.B."/>
            <person name="Barker E."/>
            <person name="Bennetzen J."/>
            <person name="Bezanilla M."/>
            <person name="Blankenship R."/>
            <person name="Cho S.H."/>
            <person name="Dutcher S."/>
            <person name="Estelle M."/>
            <person name="Fawcett J.A."/>
            <person name="Gundlach H."/>
            <person name="Hanada K."/>
            <person name="Heyl A."/>
            <person name="Hicks K.A."/>
            <person name="Hugh J."/>
            <person name="Lohr M."/>
            <person name="Mayer K."/>
            <person name="Melkozernov A."/>
            <person name="Murata T."/>
            <person name="Nelson D."/>
            <person name="Pils B."/>
            <person name="Prigge M."/>
            <person name="Reiss B."/>
            <person name="Renner T."/>
            <person name="Rombauts S."/>
            <person name="Rushton P."/>
            <person name="Sanderfoot A."/>
            <person name="Schween G."/>
            <person name="Shiu S.-H."/>
            <person name="Stueber K."/>
            <person name="Theodoulou F.L."/>
            <person name="Tu H."/>
            <person name="Van de Peer Y."/>
            <person name="Verrier P.J."/>
            <person name="Waters E."/>
            <person name="Wood A."/>
            <person name="Yang L."/>
            <person name="Cove D."/>
            <person name="Cuming A."/>
            <person name="Hasebe M."/>
            <person name="Lucas S."/>
            <person name="Mishler D.B."/>
            <person name="Reski R."/>
            <person name="Grigoriev I."/>
            <person name="Quatrano R.S."/>
            <person name="Boore J.L."/>
        </authorList>
    </citation>
    <scope>NUCLEOTIDE SEQUENCE [LARGE SCALE GENOMIC DNA]</scope>
    <source>
        <strain evidence="3 4">cv. Gransden 2004</strain>
    </source>
</reference>
<accession>A0A2K1KCV9</accession>
<dbReference type="EnsemblPlants" id="Pp3c7_23820V3.1">
    <property type="protein sequence ID" value="Pp3c7_23820V3.1"/>
    <property type="gene ID" value="Pp3c7_23820"/>
</dbReference>
<evidence type="ECO:0000313" key="2">
    <source>
        <dbReference type="EMBL" id="PNR51591.1"/>
    </source>
</evidence>
<feature type="region of interest" description="Disordered" evidence="1">
    <location>
        <begin position="289"/>
        <end position="329"/>
    </location>
</feature>
<dbReference type="RefSeq" id="XP_024380886.1">
    <property type="nucleotide sequence ID" value="XM_024525118.2"/>
</dbReference>
<proteinExistence type="predicted"/>
<evidence type="ECO:0000256" key="1">
    <source>
        <dbReference type="SAM" id="MobiDB-lite"/>
    </source>
</evidence>
<organism evidence="2">
    <name type="scientific">Physcomitrium patens</name>
    <name type="common">Spreading-leaved earth moss</name>
    <name type="synonym">Physcomitrella patens</name>
    <dbReference type="NCBI Taxonomy" id="3218"/>
    <lineage>
        <taxon>Eukaryota</taxon>
        <taxon>Viridiplantae</taxon>
        <taxon>Streptophyta</taxon>
        <taxon>Embryophyta</taxon>
        <taxon>Bryophyta</taxon>
        <taxon>Bryophytina</taxon>
        <taxon>Bryopsida</taxon>
        <taxon>Funariidae</taxon>
        <taxon>Funariales</taxon>
        <taxon>Funariaceae</taxon>
        <taxon>Physcomitrium</taxon>
    </lineage>
</organism>
<evidence type="ECO:0000313" key="4">
    <source>
        <dbReference type="Proteomes" id="UP000006727"/>
    </source>
</evidence>
<reference evidence="3" key="3">
    <citation type="submission" date="2020-12" db="UniProtKB">
        <authorList>
            <consortium name="EnsemblPlants"/>
        </authorList>
    </citation>
    <scope>IDENTIFICATION</scope>
</reference>
<feature type="compositionally biased region" description="Basic and acidic residues" evidence="1">
    <location>
        <begin position="521"/>
        <end position="536"/>
    </location>
</feature>
<dbReference type="GO" id="GO:0006325">
    <property type="term" value="P:chromatin organization"/>
    <property type="evidence" value="ECO:0000318"/>
    <property type="project" value="GO_Central"/>
</dbReference>
<dbReference type="RefSeq" id="XP_024380885.1">
    <property type="nucleotide sequence ID" value="XM_024525117.2"/>
</dbReference>
<dbReference type="AlphaFoldDB" id="A0A2K1KCV9"/>
<feature type="region of interest" description="Disordered" evidence="1">
    <location>
        <begin position="209"/>
        <end position="231"/>
    </location>
</feature>
<dbReference type="OrthoDB" id="751084at2759"/>
<dbReference type="STRING" id="3218.A0A2K1KCV9"/>
<feature type="region of interest" description="Disordered" evidence="1">
    <location>
        <begin position="422"/>
        <end position="457"/>
    </location>
</feature>
<feature type="compositionally biased region" description="Basic and acidic residues" evidence="1">
    <location>
        <begin position="297"/>
        <end position="329"/>
    </location>
</feature>
<dbReference type="RefSeq" id="XP_024380887.1">
    <property type="nucleotide sequence ID" value="XM_024525119.2"/>
</dbReference>
<dbReference type="Gramene" id="Pp3c7_23820V3.3">
    <property type="protein sequence ID" value="Pp3c7_23820V3.3"/>
    <property type="gene ID" value="Pp3c7_23820"/>
</dbReference>
<dbReference type="Gramene" id="Pp3c7_23820V3.4">
    <property type="protein sequence ID" value="Pp3c7_23820V3.4"/>
    <property type="gene ID" value="Pp3c7_23820"/>
</dbReference>
<dbReference type="EnsemblPlants" id="Pp3c7_23820V3.3">
    <property type="protein sequence ID" value="Pp3c7_23820V3.3"/>
    <property type="gene ID" value="Pp3c7_23820"/>
</dbReference>
<dbReference type="GeneID" id="112284832"/>
<dbReference type="KEGG" id="ppp:112284832"/>